<dbReference type="PANTHER" id="PTHR46399:SF8">
    <property type="entry name" value="B30.2_SPRY DOMAIN-CONTAINING PROTEIN"/>
    <property type="match status" value="1"/>
</dbReference>
<evidence type="ECO:0000313" key="2">
    <source>
        <dbReference type="EMBL" id="UYV64347.1"/>
    </source>
</evidence>
<dbReference type="Pfam" id="PF08454">
    <property type="entry name" value="RIH_assoc"/>
    <property type="match status" value="1"/>
</dbReference>
<dbReference type="Proteomes" id="UP001235939">
    <property type="component" value="Chromosome 03"/>
</dbReference>
<proteinExistence type="predicted"/>
<dbReference type="InterPro" id="IPR013662">
    <property type="entry name" value="RIH_assoc-dom"/>
</dbReference>
<reference evidence="2 3" key="1">
    <citation type="submission" date="2022-01" db="EMBL/GenBank/DDBJ databases">
        <title>A chromosomal length assembly of Cordylochernes scorpioides.</title>
        <authorList>
            <person name="Zeh D."/>
            <person name="Zeh J."/>
        </authorList>
    </citation>
    <scope>NUCLEOTIDE SEQUENCE [LARGE SCALE GENOMIC DNA]</scope>
    <source>
        <strain evidence="2">IN4F17</strain>
        <tissue evidence="2">Whole Body</tissue>
    </source>
</reference>
<accession>A0ABY6K685</accession>
<evidence type="ECO:0000259" key="1">
    <source>
        <dbReference type="Pfam" id="PF08454"/>
    </source>
</evidence>
<dbReference type="EMBL" id="CP092865">
    <property type="protein sequence ID" value="UYV64347.1"/>
    <property type="molecule type" value="Genomic_DNA"/>
</dbReference>
<organism evidence="2 3">
    <name type="scientific">Cordylochernes scorpioides</name>
    <dbReference type="NCBI Taxonomy" id="51811"/>
    <lineage>
        <taxon>Eukaryota</taxon>
        <taxon>Metazoa</taxon>
        <taxon>Ecdysozoa</taxon>
        <taxon>Arthropoda</taxon>
        <taxon>Chelicerata</taxon>
        <taxon>Arachnida</taxon>
        <taxon>Pseudoscorpiones</taxon>
        <taxon>Cheliferoidea</taxon>
        <taxon>Chernetidae</taxon>
        <taxon>Cordylochernes</taxon>
    </lineage>
</organism>
<evidence type="ECO:0000313" key="3">
    <source>
        <dbReference type="Proteomes" id="UP001235939"/>
    </source>
</evidence>
<keyword evidence="3" id="KW-1185">Reference proteome</keyword>
<feature type="domain" description="RyR/IP3R Homology associated" evidence="1">
    <location>
        <begin position="275"/>
        <end position="369"/>
    </location>
</feature>
<dbReference type="InterPro" id="IPR015925">
    <property type="entry name" value="Ryanodine_IP3_receptor"/>
</dbReference>
<sequence length="445" mass="50283">MKRLMKESSNINIEHVLAGVQGPMVVDTLKCGISLLLGGNIDVQRRMLKHLKEKKDAGFFTSVAALMNSCSVLDLDAFERNQKAEGLGMGLDGSAGKKNMHDAEFTCFLFRFLQLLCEGHNLGTSLRRLKKDIFVGPQIRELQQDGNFQNSLNEVEAAAWNSFRNVCKNFLGSVKVENYRDIVNDLLLSYKALGCNMSLKIHFLHSHLYFFPDNLGAVSDEHGERFHQEISSMEKRYQGKWSPAMLADDCWALKRDLPQAKYRIKSTTNILKLAAEFQNYLRTQAGNTTTVNVVISTVDYLLRLQESIMDFYWSYSSKPLIDPPGKENFCRAIKVARQVFNTLTEFIQGPCSLNQQALAHSRLWDAVGGFLFLFAHMQDKLSKNASQLDLLRDLLELQKDMVIMMLSMLEGNVVNGTIGKQMVDTLVESAANVEIVYAYVKSCKM</sequence>
<name>A0ABY6K685_9ARAC</name>
<gene>
    <name evidence="2" type="ORF">LAZ67_3000345</name>
</gene>
<protein>
    <submittedName>
        <fullName evidence="2">RYR2</fullName>
    </submittedName>
</protein>
<dbReference type="PANTHER" id="PTHR46399">
    <property type="entry name" value="B30.2/SPRY DOMAIN-CONTAINING PROTEIN"/>
    <property type="match status" value="1"/>
</dbReference>